<dbReference type="Proteomes" id="UP000198815">
    <property type="component" value="Unassembled WGS sequence"/>
</dbReference>
<proteinExistence type="inferred from homology"/>
<sequence>MDVHIVYAHPSVHSFSHALLEAFVAGLDAAGHRHTVSDLYAMGFNPVMSADEYERESGGGKGISVADDVRAEQAKLDAADVWCFIYPVWWTDCPAILKGWFDRVWTAGWAYHPGTLVKARSALVMCTAGNTEAWLDETGRGPAMRTVMLADRIFDRAAVSSFHVFGGAVRRDAEGWAGRAKEDLERALRLGRELPGGGSGRRGSGQAIA</sequence>
<keyword evidence="2" id="KW-0560">Oxidoreductase</keyword>
<dbReference type="RefSeq" id="WP_091966979.1">
    <property type="nucleotide sequence ID" value="NZ_FOGZ01000002.1"/>
</dbReference>
<evidence type="ECO:0000256" key="2">
    <source>
        <dbReference type="ARBA" id="ARBA00023002"/>
    </source>
</evidence>
<evidence type="ECO:0000259" key="3">
    <source>
        <dbReference type="Pfam" id="PF02525"/>
    </source>
</evidence>
<feature type="domain" description="Flavodoxin-like fold" evidence="3">
    <location>
        <begin position="1"/>
        <end position="148"/>
    </location>
</feature>
<dbReference type="PANTHER" id="PTHR10204">
    <property type="entry name" value="NAD P H OXIDOREDUCTASE-RELATED"/>
    <property type="match status" value="1"/>
</dbReference>
<organism evidence="4 5">
    <name type="scientific">Propionibacterium cyclohexanicum</name>
    <dbReference type="NCBI Taxonomy" id="64702"/>
    <lineage>
        <taxon>Bacteria</taxon>
        <taxon>Bacillati</taxon>
        <taxon>Actinomycetota</taxon>
        <taxon>Actinomycetes</taxon>
        <taxon>Propionibacteriales</taxon>
        <taxon>Propionibacteriaceae</taxon>
        <taxon>Propionibacterium</taxon>
    </lineage>
</organism>
<dbReference type="EMBL" id="FOGZ01000002">
    <property type="protein sequence ID" value="SER53925.1"/>
    <property type="molecule type" value="Genomic_DNA"/>
</dbReference>
<comment type="similarity">
    <text evidence="1">Belongs to the NAD(P)H dehydrogenase (quinone) family.</text>
</comment>
<dbReference type="AlphaFoldDB" id="A0A1H9Q1H1"/>
<dbReference type="STRING" id="64702.SAMN05443377_10258"/>
<dbReference type="GO" id="GO:0005829">
    <property type="term" value="C:cytosol"/>
    <property type="evidence" value="ECO:0007669"/>
    <property type="project" value="TreeGrafter"/>
</dbReference>
<dbReference type="PANTHER" id="PTHR10204:SF34">
    <property type="entry name" value="NAD(P)H DEHYDROGENASE [QUINONE] 1 ISOFORM 1"/>
    <property type="match status" value="1"/>
</dbReference>
<accession>A0A1H9Q1H1</accession>
<dbReference type="OrthoDB" id="9798454at2"/>
<dbReference type="Pfam" id="PF02525">
    <property type="entry name" value="Flavodoxin_2"/>
    <property type="match status" value="1"/>
</dbReference>
<dbReference type="InterPro" id="IPR003680">
    <property type="entry name" value="Flavodoxin_fold"/>
</dbReference>
<gene>
    <name evidence="4" type="ORF">SAMN05443377_10258</name>
</gene>
<dbReference type="InterPro" id="IPR029039">
    <property type="entry name" value="Flavoprotein-like_sf"/>
</dbReference>
<dbReference type="GO" id="GO:0003955">
    <property type="term" value="F:NAD(P)H dehydrogenase (quinone) activity"/>
    <property type="evidence" value="ECO:0007669"/>
    <property type="project" value="TreeGrafter"/>
</dbReference>
<protein>
    <submittedName>
        <fullName evidence="4">NAD(P)H dehydrogenase (Quinone)</fullName>
    </submittedName>
</protein>
<dbReference type="Gene3D" id="3.40.50.360">
    <property type="match status" value="1"/>
</dbReference>
<evidence type="ECO:0000313" key="5">
    <source>
        <dbReference type="Proteomes" id="UP000198815"/>
    </source>
</evidence>
<reference evidence="4 5" key="1">
    <citation type="submission" date="2016-10" db="EMBL/GenBank/DDBJ databases">
        <authorList>
            <person name="de Groot N.N."/>
        </authorList>
    </citation>
    <scope>NUCLEOTIDE SEQUENCE [LARGE SCALE GENOMIC DNA]</scope>
    <source>
        <strain evidence="4 5">DSM 16859</strain>
    </source>
</reference>
<keyword evidence="5" id="KW-1185">Reference proteome</keyword>
<dbReference type="SUPFAM" id="SSF52218">
    <property type="entry name" value="Flavoproteins"/>
    <property type="match status" value="1"/>
</dbReference>
<evidence type="ECO:0000313" key="4">
    <source>
        <dbReference type="EMBL" id="SER53925.1"/>
    </source>
</evidence>
<dbReference type="InterPro" id="IPR051545">
    <property type="entry name" value="NAD(P)H_dehydrogenase_qn"/>
</dbReference>
<name>A0A1H9Q1H1_9ACTN</name>
<evidence type="ECO:0000256" key="1">
    <source>
        <dbReference type="ARBA" id="ARBA00006252"/>
    </source>
</evidence>